<feature type="non-terminal residue" evidence="2">
    <location>
        <position position="80"/>
    </location>
</feature>
<evidence type="ECO:0000313" key="3">
    <source>
        <dbReference type="Proteomes" id="UP001343257"/>
    </source>
</evidence>
<dbReference type="EMBL" id="JARTLD010000085">
    <property type="protein sequence ID" value="MED5020954.1"/>
    <property type="molecule type" value="Genomic_DNA"/>
</dbReference>
<feature type="region of interest" description="Disordered" evidence="1">
    <location>
        <begin position="1"/>
        <end position="25"/>
    </location>
</feature>
<evidence type="ECO:0000313" key="2">
    <source>
        <dbReference type="EMBL" id="MED5020954.1"/>
    </source>
</evidence>
<comment type="caution">
    <text evidence="2">The sequence shown here is derived from an EMBL/GenBank/DDBJ whole genome shotgun (WGS) entry which is preliminary data.</text>
</comment>
<feature type="compositionally biased region" description="Basic residues" evidence="1">
    <location>
        <begin position="1"/>
        <end position="10"/>
    </location>
</feature>
<organism evidence="2 3">
    <name type="scientific">Paenibacillus chibensis</name>
    <dbReference type="NCBI Taxonomy" id="59846"/>
    <lineage>
        <taxon>Bacteria</taxon>
        <taxon>Bacillati</taxon>
        <taxon>Bacillota</taxon>
        <taxon>Bacilli</taxon>
        <taxon>Bacillales</taxon>
        <taxon>Paenibacillaceae</taxon>
        <taxon>Paenibacillus</taxon>
    </lineage>
</organism>
<reference evidence="2 3" key="1">
    <citation type="submission" date="2023-03" db="EMBL/GenBank/DDBJ databases">
        <title>Bacillus Genome Sequencing.</title>
        <authorList>
            <person name="Dunlap C."/>
        </authorList>
    </citation>
    <scope>NUCLEOTIDE SEQUENCE [LARGE SCALE GENOMIC DNA]</scope>
    <source>
        <strain evidence="2 3">NRS-52</strain>
    </source>
</reference>
<accession>A0ABU6Q1E3</accession>
<keyword evidence="3" id="KW-1185">Reference proteome</keyword>
<name>A0ABU6Q1E3_9BACL</name>
<dbReference type="Proteomes" id="UP001343257">
    <property type="component" value="Unassembled WGS sequence"/>
</dbReference>
<sequence length="80" mass="8061">MPEHYYHRKPHNDQRSLNGGGPFSPYPSYSPYPGIPYNDFAGPGTGLAPFQGAGGLGGAEALVGAETAAGAAELVTAAAA</sequence>
<proteinExistence type="predicted"/>
<protein>
    <submittedName>
        <fullName evidence="2">Uncharacterized protein</fullName>
    </submittedName>
</protein>
<evidence type="ECO:0000256" key="1">
    <source>
        <dbReference type="SAM" id="MobiDB-lite"/>
    </source>
</evidence>
<gene>
    <name evidence="2" type="ORF">P9847_27195</name>
</gene>